<accession>A0AAD4C5L9</accession>
<evidence type="ECO:0000313" key="2">
    <source>
        <dbReference type="Proteomes" id="UP001194468"/>
    </source>
</evidence>
<reference evidence="1" key="1">
    <citation type="submission" date="2019-10" db="EMBL/GenBank/DDBJ databases">
        <authorList>
            <consortium name="DOE Joint Genome Institute"/>
            <person name="Kuo A."/>
            <person name="Miyauchi S."/>
            <person name="Kiss E."/>
            <person name="Drula E."/>
            <person name="Kohler A."/>
            <person name="Sanchez-Garcia M."/>
            <person name="Andreopoulos B."/>
            <person name="Barry K.W."/>
            <person name="Bonito G."/>
            <person name="Buee M."/>
            <person name="Carver A."/>
            <person name="Chen C."/>
            <person name="Cichocki N."/>
            <person name="Clum A."/>
            <person name="Culley D."/>
            <person name="Crous P.W."/>
            <person name="Fauchery L."/>
            <person name="Girlanda M."/>
            <person name="Hayes R."/>
            <person name="Keri Z."/>
            <person name="LaButti K."/>
            <person name="Lipzen A."/>
            <person name="Lombard V."/>
            <person name="Magnuson J."/>
            <person name="Maillard F."/>
            <person name="Morin E."/>
            <person name="Murat C."/>
            <person name="Nolan M."/>
            <person name="Ohm R."/>
            <person name="Pangilinan J."/>
            <person name="Pereira M."/>
            <person name="Perotto S."/>
            <person name="Peter M."/>
            <person name="Riley R."/>
            <person name="Sitrit Y."/>
            <person name="Stielow B."/>
            <person name="Szollosi G."/>
            <person name="Zifcakova L."/>
            <person name="Stursova M."/>
            <person name="Spatafora J.W."/>
            <person name="Tedersoo L."/>
            <person name="Vaario L.-M."/>
            <person name="Yamada A."/>
            <person name="Yan M."/>
            <person name="Wang P."/>
            <person name="Xu J."/>
            <person name="Bruns T."/>
            <person name="Baldrian P."/>
            <person name="Vilgalys R."/>
            <person name="Henrissat B."/>
            <person name="Grigoriev I.V."/>
            <person name="Hibbett D."/>
            <person name="Nagy L.G."/>
            <person name="Martin F.M."/>
        </authorList>
    </citation>
    <scope>NUCLEOTIDE SEQUENCE</scope>
    <source>
        <strain evidence="1">BED1</strain>
    </source>
</reference>
<organism evidence="1 2">
    <name type="scientific">Boletus edulis BED1</name>
    <dbReference type="NCBI Taxonomy" id="1328754"/>
    <lineage>
        <taxon>Eukaryota</taxon>
        <taxon>Fungi</taxon>
        <taxon>Dikarya</taxon>
        <taxon>Basidiomycota</taxon>
        <taxon>Agaricomycotina</taxon>
        <taxon>Agaricomycetes</taxon>
        <taxon>Agaricomycetidae</taxon>
        <taxon>Boletales</taxon>
        <taxon>Boletineae</taxon>
        <taxon>Boletaceae</taxon>
        <taxon>Boletoideae</taxon>
        <taxon>Boletus</taxon>
    </lineage>
</organism>
<name>A0AAD4C5L9_BOLED</name>
<dbReference type="Proteomes" id="UP001194468">
    <property type="component" value="Unassembled WGS sequence"/>
</dbReference>
<proteinExistence type="predicted"/>
<protein>
    <submittedName>
        <fullName evidence="1">Uncharacterized protein</fullName>
    </submittedName>
</protein>
<reference evidence="1" key="2">
    <citation type="journal article" date="2020" name="Nat. Commun.">
        <title>Large-scale genome sequencing of mycorrhizal fungi provides insights into the early evolution of symbiotic traits.</title>
        <authorList>
            <person name="Miyauchi S."/>
            <person name="Kiss E."/>
            <person name="Kuo A."/>
            <person name="Drula E."/>
            <person name="Kohler A."/>
            <person name="Sanchez-Garcia M."/>
            <person name="Morin E."/>
            <person name="Andreopoulos B."/>
            <person name="Barry K.W."/>
            <person name="Bonito G."/>
            <person name="Buee M."/>
            <person name="Carver A."/>
            <person name="Chen C."/>
            <person name="Cichocki N."/>
            <person name="Clum A."/>
            <person name="Culley D."/>
            <person name="Crous P.W."/>
            <person name="Fauchery L."/>
            <person name="Girlanda M."/>
            <person name="Hayes R.D."/>
            <person name="Keri Z."/>
            <person name="LaButti K."/>
            <person name="Lipzen A."/>
            <person name="Lombard V."/>
            <person name="Magnuson J."/>
            <person name="Maillard F."/>
            <person name="Murat C."/>
            <person name="Nolan M."/>
            <person name="Ohm R.A."/>
            <person name="Pangilinan J."/>
            <person name="Pereira M.F."/>
            <person name="Perotto S."/>
            <person name="Peter M."/>
            <person name="Pfister S."/>
            <person name="Riley R."/>
            <person name="Sitrit Y."/>
            <person name="Stielow J.B."/>
            <person name="Szollosi G."/>
            <person name="Zifcakova L."/>
            <person name="Stursova M."/>
            <person name="Spatafora J.W."/>
            <person name="Tedersoo L."/>
            <person name="Vaario L.M."/>
            <person name="Yamada A."/>
            <person name="Yan M."/>
            <person name="Wang P."/>
            <person name="Xu J."/>
            <person name="Bruns T."/>
            <person name="Baldrian P."/>
            <person name="Vilgalys R."/>
            <person name="Dunand C."/>
            <person name="Henrissat B."/>
            <person name="Grigoriev I.V."/>
            <person name="Hibbett D."/>
            <person name="Nagy L.G."/>
            <person name="Martin F.M."/>
        </authorList>
    </citation>
    <scope>NUCLEOTIDE SEQUENCE</scope>
    <source>
        <strain evidence="1">BED1</strain>
    </source>
</reference>
<evidence type="ECO:0000313" key="1">
    <source>
        <dbReference type="EMBL" id="KAF8449411.1"/>
    </source>
</evidence>
<dbReference type="EMBL" id="WHUW01000003">
    <property type="protein sequence ID" value="KAF8449411.1"/>
    <property type="molecule type" value="Genomic_DNA"/>
</dbReference>
<comment type="caution">
    <text evidence="1">The sequence shown here is derived from an EMBL/GenBank/DDBJ whole genome shotgun (WGS) entry which is preliminary data.</text>
</comment>
<sequence>MQSSGDIEGCPVLRLHDAPEDVANLLMALVDGPSFGNNDPADFQVVSGFLRIQVSTKYVVDSLLTDDAQGAYTRRLS</sequence>
<dbReference type="AlphaFoldDB" id="A0AAD4C5L9"/>
<gene>
    <name evidence="1" type="ORF">L210DRAFT_3471857</name>
</gene>
<keyword evidence="2" id="KW-1185">Reference proteome</keyword>